<keyword evidence="3" id="KW-1185">Reference proteome</keyword>
<comment type="caution">
    <text evidence="2">The sequence shown here is derived from an EMBL/GenBank/DDBJ whole genome shotgun (WGS) entry which is preliminary data.</text>
</comment>
<reference evidence="2 3" key="1">
    <citation type="submission" date="2020-09" db="EMBL/GenBank/DDBJ databases">
        <title>De no assembly of potato wild relative species, Solanum commersonii.</title>
        <authorList>
            <person name="Cho K."/>
        </authorList>
    </citation>
    <scope>NUCLEOTIDE SEQUENCE [LARGE SCALE GENOMIC DNA]</scope>
    <source>
        <strain evidence="2">LZ3.2</strain>
        <tissue evidence="2">Leaf</tissue>
    </source>
</reference>
<organism evidence="2 3">
    <name type="scientific">Solanum commersonii</name>
    <name type="common">Commerson's wild potato</name>
    <name type="synonym">Commerson's nightshade</name>
    <dbReference type="NCBI Taxonomy" id="4109"/>
    <lineage>
        <taxon>Eukaryota</taxon>
        <taxon>Viridiplantae</taxon>
        <taxon>Streptophyta</taxon>
        <taxon>Embryophyta</taxon>
        <taxon>Tracheophyta</taxon>
        <taxon>Spermatophyta</taxon>
        <taxon>Magnoliopsida</taxon>
        <taxon>eudicotyledons</taxon>
        <taxon>Gunneridae</taxon>
        <taxon>Pentapetalae</taxon>
        <taxon>asterids</taxon>
        <taxon>lamiids</taxon>
        <taxon>Solanales</taxon>
        <taxon>Solanaceae</taxon>
        <taxon>Solanoideae</taxon>
        <taxon>Solaneae</taxon>
        <taxon>Solanum</taxon>
    </lineage>
</organism>
<accession>A0A9J5ZHG3</accession>
<protein>
    <submittedName>
        <fullName evidence="2">Uncharacterized protein</fullName>
    </submittedName>
</protein>
<sequence>MDFNLTVVLERTVLRPIELGLVSRIEVLLLVVSVLDACMASESDQVSSNTIAWIFSIKSWWSSCSTNLGWKGFKTLQNYMLIGSSKFYELLSYWRSIEASAIEIDDFCLPQTPLNPEAEEKPTLKSKISESPV</sequence>
<evidence type="ECO:0000256" key="1">
    <source>
        <dbReference type="SAM" id="MobiDB-lite"/>
    </source>
</evidence>
<proteinExistence type="predicted"/>
<dbReference type="Proteomes" id="UP000824120">
    <property type="component" value="Chromosome 4"/>
</dbReference>
<dbReference type="AlphaFoldDB" id="A0A9J5ZHG3"/>
<gene>
    <name evidence="2" type="ORF">H5410_023403</name>
</gene>
<feature type="region of interest" description="Disordered" evidence="1">
    <location>
        <begin position="114"/>
        <end position="133"/>
    </location>
</feature>
<name>A0A9J5ZHG3_SOLCO</name>
<evidence type="ECO:0000313" key="3">
    <source>
        <dbReference type="Proteomes" id="UP000824120"/>
    </source>
</evidence>
<dbReference type="EMBL" id="JACXVP010000004">
    <property type="protein sequence ID" value="KAG5612122.1"/>
    <property type="molecule type" value="Genomic_DNA"/>
</dbReference>
<evidence type="ECO:0000313" key="2">
    <source>
        <dbReference type="EMBL" id="KAG5612122.1"/>
    </source>
</evidence>